<dbReference type="AlphaFoldDB" id="A0A5N5VEZ0"/>
<organism evidence="1 2">
    <name type="scientific">Mycolicibacterium phlei DSM 43239 = CCUG 21000</name>
    <dbReference type="NCBI Taxonomy" id="1226750"/>
    <lineage>
        <taxon>Bacteria</taxon>
        <taxon>Bacillati</taxon>
        <taxon>Actinomycetota</taxon>
        <taxon>Actinomycetes</taxon>
        <taxon>Mycobacteriales</taxon>
        <taxon>Mycobacteriaceae</taxon>
        <taxon>Mycolicibacterium</taxon>
    </lineage>
</organism>
<accession>A0A5N5VEZ0</accession>
<gene>
    <name evidence="1" type="ORF">MPHL21000_04395</name>
</gene>
<protein>
    <submittedName>
        <fullName evidence="1">Phosphodiesterase</fullName>
    </submittedName>
</protein>
<dbReference type="EMBL" id="ANBP01000003">
    <property type="protein sequence ID" value="KAB7759049.1"/>
    <property type="molecule type" value="Genomic_DNA"/>
</dbReference>
<keyword evidence="2" id="KW-1185">Reference proteome</keyword>
<reference evidence="1 2" key="1">
    <citation type="submission" date="2012-10" db="EMBL/GenBank/DDBJ databases">
        <title>The draft sequence of the Mycobacterium pheli genome.</title>
        <authorList>
            <person name="Pettersson B.M.F."/>
            <person name="Das S."/>
            <person name="Dasgupta S."/>
            <person name="Bhattacharya A."/>
            <person name="Kirsebom L.A."/>
        </authorList>
    </citation>
    <scope>NUCLEOTIDE SEQUENCE [LARGE SCALE GENOMIC DNA]</scope>
    <source>
        <strain evidence="1 2">CCUG 21000</strain>
    </source>
</reference>
<evidence type="ECO:0000313" key="2">
    <source>
        <dbReference type="Proteomes" id="UP000325690"/>
    </source>
</evidence>
<dbReference type="Proteomes" id="UP000325690">
    <property type="component" value="Unassembled WGS sequence"/>
</dbReference>
<sequence length="215" mass="23053">MPVRFGAALRHRRLFHPDGVMANGTLERTAPEGEGLPMHGCDVIARVSKGVGLPGAAPDVAGLAWRIPPPPDLRSCSPWDVLLASTVAGSRAGLAPALSWTGTTFSSLMPLRHHDALWWVRARLDTPVGSPGLALAAVAEQIERTGITFTVEQAPATGGFRPLARLTLRHVDPSADDIAFDPALHSDPEVELAPRWLGDFRRAAYRRSREGRNGG</sequence>
<comment type="caution">
    <text evidence="1">The sequence shown here is derived from an EMBL/GenBank/DDBJ whole genome shotgun (WGS) entry which is preliminary data.</text>
</comment>
<proteinExistence type="predicted"/>
<name>A0A5N5VEZ0_MYCPH</name>
<evidence type="ECO:0000313" key="1">
    <source>
        <dbReference type="EMBL" id="KAB7759049.1"/>
    </source>
</evidence>